<protein>
    <submittedName>
        <fullName evidence="2">Uncharacterized protein</fullName>
    </submittedName>
</protein>
<gene>
    <name evidence="2" type="ORF">V6575_07490</name>
</gene>
<comment type="caution">
    <text evidence="2">The sequence shown here is derived from an EMBL/GenBank/DDBJ whole genome shotgun (WGS) entry which is preliminary data.</text>
</comment>
<dbReference type="Proteomes" id="UP001385499">
    <property type="component" value="Unassembled WGS sequence"/>
</dbReference>
<keyword evidence="3" id="KW-1185">Reference proteome</keyword>
<evidence type="ECO:0000313" key="3">
    <source>
        <dbReference type="Proteomes" id="UP001385499"/>
    </source>
</evidence>
<proteinExistence type="predicted"/>
<dbReference type="RefSeq" id="WP_340273621.1">
    <property type="nucleotide sequence ID" value="NZ_JBAKIA010000004.1"/>
</dbReference>
<evidence type="ECO:0000256" key="1">
    <source>
        <dbReference type="SAM" id="MobiDB-lite"/>
    </source>
</evidence>
<sequence>MGTLLDFASAPRPQSSITARRNMPKRGASAPIGEVVLFPGVRYEHEALDLAARIGTIGRSAGSGASDQD</sequence>
<feature type="region of interest" description="Disordered" evidence="1">
    <location>
        <begin position="1"/>
        <end position="29"/>
    </location>
</feature>
<name>A0ABU8TJL3_9HYPH</name>
<reference evidence="2 3" key="1">
    <citation type="submission" date="2024-02" db="EMBL/GenBank/DDBJ databases">
        <title>Roseibium algae sp. nov., isolated from marine alga (Grateloupia sp.), showing potential in myo-inositol conversion.</title>
        <authorList>
            <person name="Wang Y."/>
        </authorList>
    </citation>
    <scope>NUCLEOTIDE SEQUENCE [LARGE SCALE GENOMIC DNA]</scope>
    <source>
        <strain evidence="2 3">H3510</strain>
    </source>
</reference>
<accession>A0ABU8TJL3</accession>
<evidence type="ECO:0000313" key="2">
    <source>
        <dbReference type="EMBL" id="MEJ8473926.1"/>
    </source>
</evidence>
<organism evidence="2 3">
    <name type="scientific">Roseibium algae</name>
    <dbReference type="NCBI Taxonomy" id="3123038"/>
    <lineage>
        <taxon>Bacteria</taxon>
        <taxon>Pseudomonadati</taxon>
        <taxon>Pseudomonadota</taxon>
        <taxon>Alphaproteobacteria</taxon>
        <taxon>Hyphomicrobiales</taxon>
        <taxon>Stappiaceae</taxon>
        <taxon>Roseibium</taxon>
    </lineage>
</organism>
<dbReference type="EMBL" id="JBAKIA010000004">
    <property type="protein sequence ID" value="MEJ8473926.1"/>
    <property type="molecule type" value="Genomic_DNA"/>
</dbReference>